<dbReference type="InterPro" id="IPR000276">
    <property type="entry name" value="GPCR_Rhodpsn"/>
</dbReference>
<evidence type="ECO:0000256" key="5">
    <source>
        <dbReference type="ARBA" id="ARBA00023136"/>
    </source>
</evidence>
<evidence type="ECO:0000259" key="7">
    <source>
        <dbReference type="PROSITE" id="PS50262"/>
    </source>
</evidence>
<dbReference type="Gene3D" id="1.20.1070.10">
    <property type="entry name" value="Rhodopsin 7-helix transmembrane proteins"/>
    <property type="match status" value="2"/>
</dbReference>
<feature type="domain" description="G-protein coupled receptors family 1 profile" evidence="7">
    <location>
        <begin position="149"/>
        <end position="206"/>
    </location>
</feature>
<gene>
    <name evidence="9" type="primary">LOC106819672</name>
</gene>
<evidence type="ECO:0000313" key="8">
    <source>
        <dbReference type="Proteomes" id="UP000695022"/>
    </source>
</evidence>
<feature type="domain" description="G-protein coupled receptors family 1 profile" evidence="7">
    <location>
        <begin position="1"/>
        <end position="115"/>
    </location>
</feature>
<feature type="transmembrane region" description="Helical" evidence="6">
    <location>
        <begin position="63"/>
        <end position="83"/>
    </location>
</feature>
<dbReference type="InterPro" id="IPR017452">
    <property type="entry name" value="GPCR_Rhodpsn_7TM"/>
</dbReference>
<dbReference type="PRINTS" id="PR00237">
    <property type="entry name" value="GPCRRHODOPSN"/>
</dbReference>
<name>A0ABM1F5N4_PRICU</name>
<dbReference type="Proteomes" id="UP000695022">
    <property type="component" value="Unplaced"/>
</dbReference>
<protein>
    <submittedName>
        <fullName evidence="9">5-hydroxytryptamine receptor 1-like</fullName>
    </submittedName>
</protein>
<dbReference type="SUPFAM" id="SSF81321">
    <property type="entry name" value="Family A G protein-coupled receptor-like"/>
    <property type="match status" value="2"/>
</dbReference>
<evidence type="ECO:0000256" key="4">
    <source>
        <dbReference type="ARBA" id="ARBA00022989"/>
    </source>
</evidence>
<feature type="transmembrane region" description="Helical" evidence="6">
    <location>
        <begin position="154"/>
        <end position="177"/>
    </location>
</feature>
<reference evidence="9" key="1">
    <citation type="submission" date="2025-08" db="UniProtKB">
        <authorList>
            <consortium name="RefSeq"/>
        </authorList>
    </citation>
    <scope>IDENTIFICATION</scope>
</reference>
<keyword evidence="8" id="KW-1185">Reference proteome</keyword>
<dbReference type="RefSeq" id="XP_014679755.1">
    <property type="nucleotide sequence ID" value="XM_014824269.1"/>
</dbReference>
<proteinExistence type="predicted"/>
<evidence type="ECO:0000313" key="9">
    <source>
        <dbReference type="RefSeq" id="XP_014679755.1"/>
    </source>
</evidence>
<dbReference type="GeneID" id="106819672"/>
<sequence length="226" mass="25220">MLVIVCLCSIVIVTIYSYMMLIARQHMRRIQPLSRAGGPQEEAAESHAFYTALIKHLKLAKTFGIVVGAFLVCWTPFSVMMALNLAGIRHERLDLLRGVGYMLAYCNSFMNFLIYTDTRRIQPLSGAGGPQKDAAKSHAFYTALVKHLKLAKTFGIVVGAFLVCWTPFLLIMALNLAGIRHERLDLLRGVGYMLAFCNSFMKFLIYAGRSIQFRSAFCAVLPSCGH</sequence>
<accession>A0ABM1F5N4</accession>
<evidence type="ECO:0000256" key="2">
    <source>
        <dbReference type="ARBA" id="ARBA00022475"/>
    </source>
</evidence>
<keyword evidence="4 6" id="KW-1133">Transmembrane helix</keyword>
<comment type="subcellular location">
    <subcellularLocation>
        <location evidence="1">Cell membrane</location>
        <topology evidence="1">Multi-pass membrane protein</topology>
    </subcellularLocation>
</comment>
<dbReference type="PANTHER" id="PTHR22750">
    <property type="entry name" value="G-PROTEIN COUPLED RECEPTOR"/>
    <property type="match status" value="1"/>
</dbReference>
<keyword evidence="2" id="KW-1003">Cell membrane</keyword>
<keyword evidence="3 6" id="KW-0812">Transmembrane</keyword>
<evidence type="ECO:0000256" key="6">
    <source>
        <dbReference type="SAM" id="Phobius"/>
    </source>
</evidence>
<feature type="transmembrane region" description="Helical" evidence="6">
    <location>
        <begin position="189"/>
        <end position="208"/>
    </location>
</feature>
<keyword evidence="5 6" id="KW-0472">Membrane</keyword>
<evidence type="ECO:0000256" key="3">
    <source>
        <dbReference type="ARBA" id="ARBA00022692"/>
    </source>
</evidence>
<dbReference type="PROSITE" id="PS50262">
    <property type="entry name" value="G_PROTEIN_RECEP_F1_2"/>
    <property type="match status" value="2"/>
</dbReference>
<dbReference type="Pfam" id="PF00001">
    <property type="entry name" value="7tm_1"/>
    <property type="match status" value="1"/>
</dbReference>
<evidence type="ECO:0000256" key="1">
    <source>
        <dbReference type="ARBA" id="ARBA00004651"/>
    </source>
</evidence>
<organism evidence="8 9">
    <name type="scientific">Priapulus caudatus</name>
    <name type="common">Priapulid worm</name>
    <dbReference type="NCBI Taxonomy" id="37621"/>
    <lineage>
        <taxon>Eukaryota</taxon>
        <taxon>Metazoa</taxon>
        <taxon>Ecdysozoa</taxon>
        <taxon>Scalidophora</taxon>
        <taxon>Priapulida</taxon>
        <taxon>Priapulimorpha</taxon>
        <taxon>Priapulimorphida</taxon>
        <taxon>Priapulidae</taxon>
        <taxon>Priapulus</taxon>
    </lineage>
</organism>